<keyword evidence="2" id="KW-1185">Reference proteome</keyword>
<accession>A0A1E1L100</accession>
<reference evidence="2" key="1">
    <citation type="submission" date="2016-03" db="EMBL/GenBank/DDBJ databases">
        <authorList>
            <person name="Guldener U."/>
        </authorList>
    </citation>
    <scope>NUCLEOTIDE SEQUENCE [LARGE SCALE GENOMIC DNA]</scope>
    <source>
        <strain evidence="2">04CH-RAC-A.6.1</strain>
    </source>
</reference>
<dbReference type="AlphaFoldDB" id="A0A1E1L100"/>
<name>A0A1E1L100_9HELO</name>
<sequence length="69" mass="7748">MSVTVSLKYGKLRLSNHFTEDEISLLSLPSSNVDKSKNLGRADGAQEECKSASDYLFVKHIRKGTYRIN</sequence>
<organism evidence="1 2">
    <name type="scientific">Rhynchosporium agropyri</name>
    <dbReference type="NCBI Taxonomy" id="914238"/>
    <lineage>
        <taxon>Eukaryota</taxon>
        <taxon>Fungi</taxon>
        <taxon>Dikarya</taxon>
        <taxon>Ascomycota</taxon>
        <taxon>Pezizomycotina</taxon>
        <taxon>Leotiomycetes</taxon>
        <taxon>Helotiales</taxon>
        <taxon>Ploettnerulaceae</taxon>
        <taxon>Rhynchosporium</taxon>
    </lineage>
</organism>
<dbReference type="Proteomes" id="UP000178912">
    <property type="component" value="Unassembled WGS sequence"/>
</dbReference>
<gene>
    <name evidence="1" type="ORF">RAG0_10747</name>
</gene>
<proteinExistence type="predicted"/>
<evidence type="ECO:0000313" key="2">
    <source>
        <dbReference type="Proteomes" id="UP000178912"/>
    </source>
</evidence>
<evidence type="ECO:0000313" key="1">
    <source>
        <dbReference type="EMBL" id="CZT04205.1"/>
    </source>
</evidence>
<dbReference type="EMBL" id="FJUX01000067">
    <property type="protein sequence ID" value="CZT04205.1"/>
    <property type="molecule type" value="Genomic_DNA"/>
</dbReference>
<protein>
    <submittedName>
        <fullName evidence="1">Uncharacterized protein</fullName>
    </submittedName>
</protein>